<dbReference type="RefSeq" id="WP_090304337.1">
    <property type="nucleotide sequence ID" value="NZ_FNFE01000002.1"/>
</dbReference>
<feature type="region of interest" description="Disordered" evidence="1">
    <location>
        <begin position="210"/>
        <end position="263"/>
    </location>
</feature>
<protein>
    <submittedName>
        <fullName evidence="2">Uncharacterized protein</fullName>
    </submittedName>
</protein>
<dbReference type="OrthoDB" id="205286at2157"/>
<dbReference type="AlphaFoldDB" id="A0A1G8X627"/>
<keyword evidence="3" id="KW-1185">Reference proteome</keyword>
<evidence type="ECO:0000256" key="1">
    <source>
        <dbReference type="SAM" id="MobiDB-lite"/>
    </source>
</evidence>
<gene>
    <name evidence="2" type="ORF">SAMN04515672_1632</name>
</gene>
<dbReference type="PROSITE" id="PS51257">
    <property type="entry name" value="PROKAR_LIPOPROTEIN"/>
    <property type="match status" value="1"/>
</dbReference>
<dbReference type="Pfam" id="PF20127">
    <property type="entry name" value="DUF6517"/>
    <property type="match status" value="1"/>
</dbReference>
<accession>A0A1G8X627</accession>
<dbReference type="Proteomes" id="UP000198882">
    <property type="component" value="Unassembled WGS sequence"/>
</dbReference>
<dbReference type="InterPro" id="IPR045396">
    <property type="entry name" value="DUF6517"/>
</dbReference>
<proteinExistence type="predicted"/>
<evidence type="ECO:0000313" key="2">
    <source>
        <dbReference type="EMBL" id="SDJ86003.1"/>
    </source>
</evidence>
<feature type="compositionally biased region" description="Acidic residues" evidence="1">
    <location>
        <begin position="215"/>
        <end position="257"/>
    </location>
</feature>
<name>A0A1G8X627_9EURY</name>
<sequence>MKRRTVLGGLSIAGLTSLAGCLGLVGMDEHESSPVGVEASVRDETGYAQTDIDDIVVEEEVGASIATETISVTNYMTEHEKSVSVGPLDGQRAAVFIVLTTPQISIAGRNVNPIEDMSAQEIIELVEDNYDDIGDISHDEDGEVTILGGETTRSRFDADATFDGHDLAVDLHVSEAVETEDDDLLVTIGVYPQDLRMQEESNVLELMEGVTADIDTNDDGGDETDDDGTEDDANGDDGDDGGNGDGEGGDESEDDDGVLGTLE</sequence>
<evidence type="ECO:0000313" key="3">
    <source>
        <dbReference type="Proteomes" id="UP000198882"/>
    </source>
</evidence>
<organism evidence="2 3">
    <name type="scientific">Natronorubrum texcoconense</name>
    <dbReference type="NCBI Taxonomy" id="1095776"/>
    <lineage>
        <taxon>Archaea</taxon>
        <taxon>Methanobacteriati</taxon>
        <taxon>Methanobacteriota</taxon>
        <taxon>Stenosarchaea group</taxon>
        <taxon>Halobacteria</taxon>
        <taxon>Halobacteriales</taxon>
        <taxon>Natrialbaceae</taxon>
        <taxon>Natronorubrum</taxon>
    </lineage>
</organism>
<reference evidence="3" key="1">
    <citation type="submission" date="2016-10" db="EMBL/GenBank/DDBJ databases">
        <authorList>
            <person name="Varghese N."/>
            <person name="Submissions S."/>
        </authorList>
    </citation>
    <scope>NUCLEOTIDE SEQUENCE [LARGE SCALE GENOMIC DNA]</scope>
    <source>
        <strain evidence="3">B4,CECT 8067,JCM 17497</strain>
    </source>
</reference>
<dbReference type="EMBL" id="FNFE01000002">
    <property type="protein sequence ID" value="SDJ86003.1"/>
    <property type="molecule type" value="Genomic_DNA"/>
</dbReference>